<evidence type="ECO:0000313" key="3">
    <source>
        <dbReference type="Proteomes" id="UP001168528"/>
    </source>
</evidence>
<dbReference type="Proteomes" id="UP001168528">
    <property type="component" value="Unassembled WGS sequence"/>
</dbReference>
<protein>
    <recommendedName>
        <fullName evidence="4">MBL fold metallo-hydrolase</fullName>
    </recommendedName>
</protein>
<dbReference type="InterPro" id="IPR052159">
    <property type="entry name" value="Competence_DNA_uptake"/>
</dbReference>
<evidence type="ECO:0000256" key="1">
    <source>
        <dbReference type="SAM" id="MobiDB-lite"/>
    </source>
</evidence>
<keyword evidence="3" id="KW-1185">Reference proteome</keyword>
<gene>
    <name evidence="2" type="ORF">Q0590_01730</name>
</gene>
<organism evidence="2 3">
    <name type="scientific">Rhodocytophaga aerolata</name>
    <dbReference type="NCBI Taxonomy" id="455078"/>
    <lineage>
        <taxon>Bacteria</taxon>
        <taxon>Pseudomonadati</taxon>
        <taxon>Bacteroidota</taxon>
        <taxon>Cytophagia</taxon>
        <taxon>Cytophagales</taxon>
        <taxon>Rhodocytophagaceae</taxon>
        <taxon>Rhodocytophaga</taxon>
    </lineage>
</organism>
<dbReference type="PANTHER" id="PTHR30619:SF1">
    <property type="entry name" value="RECOMBINATION PROTEIN 2"/>
    <property type="match status" value="1"/>
</dbReference>
<feature type="region of interest" description="Disordered" evidence="1">
    <location>
        <begin position="72"/>
        <end position="93"/>
    </location>
</feature>
<dbReference type="PANTHER" id="PTHR30619">
    <property type="entry name" value="DNA INTERNALIZATION/COMPETENCE PROTEIN COMEC/REC2"/>
    <property type="match status" value="1"/>
</dbReference>
<accession>A0ABT8QYM7</accession>
<reference evidence="2" key="1">
    <citation type="submission" date="2023-07" db="EMBL/GenBank/DDBJ databases">
        <title>The genome sequence of Rhodocytophaga aerolata KACC 12507.</title>
        <authorList>
            <person name="Zhang X."/>
        </authorList>
    </citation>
    <scope>NUCLEOTIDE SEQUENCE</scope>
    <source>
        <strain evidence="2">KACC 12507</strain>
    </source>
</reference>
<comment type="caution">
    <text evidence="2">The sequence shown here is derived from an EMBL/GenBank/DDBJ whole genome shotgun (WGS) entry which is preliminary data.</text>
</comment>
<dbReference type="Gene3D" id="3.60.15.10">
    <property type="entry name" value="Ribonuclease Z/Hydroxyacylglutathione hydrolase-like"/>
    <property type="match status" value="1"/>
</dbReference>
<dbReference type="EMBL" id="JAUKPO010000001">
    <property type="protein sequence ID" value="MDO1444948.1"/>
    <property type="molecule type" value="Genomic_DNA"/>
</dbReference>
<dbReference type="SUPFAM" id="SSF56281">
    <property type="entry name" value="Metallo-hydrolase/oxidoreductase"/>
    <property type="match status" value="1"/>
</dbReference>
<feature type="compositionally biased region" description="Polar residues" evidence="1">
    <location>
        <begin position="79"/>
        <end position="93"/>
    </location>
</feature>
<proteinExistence type="predicted"/>
<evidence type="ECO:0000313" key="2">
    <source>
        <dbReference type="EMBL" id="MDO1444948.1"/>
    </source>
</evidence>
<sequence length="439" mass="48975">MYRLTIHPALVIKYTLIGILLLCVGTVSGQQIGSPLPPWQEGMLDLHHINTGRGDAAFYIFPDGTTMLLDAGEMDPTDPRTTSARNAPLHPNNSRTPSEWVAIYIQNFFPKTRQPTLDYALITHFHDDHYGCIFPGAKTSAKGGYTLTGITGVGDAIPIGTLLDRGYPDYSYPTDLNAYKAMVAARPGLEKYYKSMLNYIAFTKYHVQQSGMKAAQLQAGRNDQIKLLHNPRKYPEFKVQNVKANGLIWTGTGTETFNYLEKAPADKISENQLSLVIRIDYGPFRYYTGGDCPGIADLGAPTWADVETPVAKAVGEVDVAVMDHHGNRDAHNEFHIKTLRPRVWIQQTWSSDHPGHEVLRRVTSRYLYPDERDLFATNMLEPNKLVIGPSLENAYKSMDGHILVRVMPGGNTYSVIILNDENEKAEVKAVFGPYTTKTK</sequence>
<dbReference type="RefSeq" id="WP_302035749.1">
    <property type="nucleotide sequence ID" value="NZ_JAUKPO010000001.1"/>
</dbReference>
<dbReference type="InterPro" id="IPR036866">
    <property type="entry name" value="RibonucZ/Hydroxyglut_hydro"/>
</dbReference>
<evidence type="ECO:0008006" key="4">
    <source>
        <dbReference type="Google" id="ProtNLM"/>
    </source>
</evidence>
<name>A0ABT8QYM7_9BACT</name>